<dbReference type="Pfam" id="PF12796">
    <property type="entry name" value="Ank_2"/>
    <property type="match status" value="2"/>
</dbReference>
<dbReference type="Pfam" id="PF13962">
    <property type="entry name" value="PGG"/>
    <property type="match status" value="1"/>
</dbReference>
<dbReference type="InterPro" id="IPR036770">
    <property type="entry name" value="Ankyrin_rpt-contain_sf"/>
</dbReference>
<feature type="transmembrane region" description="Helical" evidence="2">
    <location>
        <begin position="503"/>
        <end position="520"/>
    </location>
</feature>
<dbReference type="SUPFAM" id="SSF48403">
    <property type="entry name" value="Ankyrin repeat"/>
    <property type="match status" value="1"/>
</dbReference>
<dbReference type="EnsemblPlants" id="QL04p002304:mrna">
    <property type="protein sequence ID" value="QL04p002304:mrna"/>
    <property type="gene ID" value="QL04p002304"/>
</dbReference>
<dbReference type="AlphaFoldDB" id="A0A7N2R280"/>
<evidence type="ECO:0000313" key="4">
    <source>
        <dbReference type="EnsemblPlants" id="QL04p002304:mrna"/>
    </source>
</evidence>
<dbReference type="Proteomes" id="UP000594261">
    <property type="component" value="Chromosome 4"/>
</dbReference>
<dbReference type="PROSITE" id="PS50088">
    <property type="entry name" value="ANK_REPEAT"/>
    <property type="match status" value="2"/>
</dbReference>
<keyword evidence="2" id="KW-1133">Transmembrane helix</keyword>
<organism evidence="4 5">
    <name type="scientific">Quercus lobata</name>
    <name type="common">Valley oak</name>
    <dbReference type="NCBI Taxonomy" id="97700"/>
    <lineage>
        <taxon>Eukaryota</taxon>
        <taxon>Viridiplantae</taxon>
        <taxon>Streptophyta</taxon>
        <taxon>Embryophyta</taxon>
        <taxon>Tracheophyta</taxon>
        <taxon>Spermatophyta</taxon>
        <taxon>Magnoliopsida</taxon>
        <taxon>eudicotyledons</taxon>
        <taxon>Gunneridae</taxon>
        <taxon>Pentapetalae</taxon>
        <taxon>rosids</taxon>
        <taxon>fabids</taxon>
        <taxon>Fagales</taxon>
        <taxon>Fagaceae</taxon>
        <taxon>Quercus</taxon>
    </lineage>
</organism>
<feature type="transmembrane region" description="Helical" evidence="2">
    <location>
        <begin position="532"/>
        <end position="550"/>
    </location>
</feature>
<evidence type="ECO:0000256" key="2">
    <source>
        <dbReference type="SAM" id="Phobius"/>
    </source>
</evidence>
<protein>
    <recommendedName>
        <fullName evidence="3">PGG domain-containing protein</fullName>
    </recommendedName>
</protein>
<keyword evidence="5" id="KW-1185">Reference proteome</keyword>
<dbReference type="Gene3D" id="1.25.40.20">
    <property type="entry name" value="Ankyrin repeat-containing domain"/>
    <property type="match status" value="1"/>
</dbReference>
<dbReference type="Pfam" id="PF00023">
    <property type="entry name" value="Ank"/>
    <property type="match status" value="1"/>
</dbReference>
<proteinExistence type="predicted"/>
<keyword evidence="2" id="KW-0812">Transmembrane</keyword>
<feature type="transmembrane region" description="Helical" evidence="2">
    <location>
        <begin position="469"/>
        <end position="491"/>
    </location>
</feature>
<feature type="transmembrane region" description="Helical" evidence="2">
    <location>
        <begin position="346"/>
        <end position="363"/>
    </location>
</feature>
<accession>A0A7N2R280</accession>
<evidence type="ECO:0000256" key="1">
    <source>
        <dbReference type="PROSITE-ProRule" id="PRU00023"/>
    </source>
</evidence>
<dbReference type="PROSITE" id="PS50297">
    <property type="entry name" value="ANK_REP_REGION"/>
    <property type="match status" value="2"/>
</dbReference>
<dbReference type="InterPro" id="IPR026961">
    <property type="entry name" value="PGG_dom"/>
</dbReference>
<dbReference type="Gramene" id="QL04p002304:mrna">
    <property type="protein sequence ID" value="QL04p002304:mrna"/>
    <property type="gene ID" value="QL04p002304"/>
</dbReference>
<dbReference type="FunCoup" id="A0A7N2R280">
    <property type="interactions" value="99"/>
</dbReference>
<feature type="repeat" description="ANK" evidence="1">
    <location>
        <begin position="185"/>
        <end position="217"/>
    </location>
</feature>
<reference evidence="4" key="2">
    <citation type="submission" date="2021-01" db="UniProtKB">
        <authorList>
            <consortium name="EnsemblPlants"/>
        </authorList>
    </citation>
    <scope>IDENTIFICATION</scope>
</reference>
<name>A0A7N2R280_QUELO</name>
<dbReference type="EMBL" id="LRBV02000004">
    <property type="status" value="NOT_ANNOTATED_CDS"/>
    <property type="molecule type" value="Genomic_DNA"/>
</dbReference>
<dbReference type="InterPro" id="IPR002110">
    <property type="entry name" value="Ankyrin_rpt"/>
</dbReference>
<dbReference type="InParanoid" id="A0A7N2R280"/>
<evidence type="ECO:0000259" key="3">
    <source>
        <dbReference type="Pfam" id="PF13962"/>
    </source>
</evidence>
<reference evidence="4 5" key="1">
    <citation type="journal article" date="2016" name="G3 (Bethesda)">
        <title>First Draft Assembly and Annotation of the Genome of a California Endemic Oak Quercus lobata Nee (Fagaceae).</title>
        <authorList>
            <person name="Sork V.L."/>
            <person name="Fitz-Gibbon S.T."/>
            <person name="Puiu D."/>
            <person name="Crepeau M."/>
            <person name="Gugger P.F."/>
            <person name="Sherman R."/>
            <person name="Stevens K."/>
            <person name="Langley C.H."/>
            <person name="Pellegrini M."/>
            <person name="Salzberg S.L."/>
        </authorList>
    </citation>
    <scope>NUCLEOTIDE SEQUENCE [LARGE SCALE GENOMIC DNA]</scope>
    <source>
        <strain evidence="4 5">cv. SW786</strain>
    </source>
</reference>
<evidence type="ECO:0000313" key="5">
    <source>
        <dbReference type="Proteomes" id="UP000594261"/>
    </source>
</evidence>
<keyword evidence="1" id="KW-0040">ANK repeat</keyword>
<sequence length="563" mass="64067">MDERMKQFAKNGDINAFYQLIREDVKLLEHIDELPFVDTPLHIAASTGRIPFAMEMMGLKPSFARKLNQNGFSPIHLALQNGHIELVRRLLQIDRDLVQVKGRERLTPLHYIVQSGKHHDLLEEFLLICPDSIADVTGRNETALHIALKYNRLEVFKFLVTWLGVIVYKNAILYQRTVLNWKDDEGNTVLHIAVSKNQSEAVRHLLAWGYNFVDVNHKNLKGKTAWDIVQPQGENGENRDILQGQTQVENRDILQGQPQVENGENRDILQGQTQVEIRDILQVQPQVKNGEIRDMLRRARAKSSSSVSTFNRYEKYQMLPESSCFQFLETDFKREIRKLSEERRSMLLVVAVLLVTVSYQAVLNPPGGLWQDDGKCFNTTEVGSSPNGTVHMFSYFPPGRRIPPTYNKTENDPTYLTLFNSTLACEHKAGAAIAFEDGLFQVFLACNAIIFLISNSLIIFLVPNGYMKGLFFALNVTLCFSYSYAQLAIAGDPYRAYMAVKEYKLVVLVVLQKIAASFSTEKCWFVATLKKNLRVLSAGMYSLALVFFPFQMKLPESLSSIIL</sequence>
<dbReference type="PANTHER" id="PTHR24128">
    <property type="entry name" value="HOMEOBOX PROTEIN WARIAI"/>
    <property type="match status" value="1"/>
</dbReference>
<dbReference type="PANTHER" id="PTHR24128:SF24">
    <property type="entry name" value="ANKYRIN REPEAT PROTEIN"/>
    <property type="match status" value="1"/>
</dbReference>
<dbReference type="SMART" id="SM00248">
    <property type="entry name" value="ANK"/>
    <property type="match status" value="5"/>
</dbReference>
<feature type="transmembrane region" description="Helical" evidence="2">
    <location>
        <begin position="439"/>
        <end position="462"/>
    </location>
</feature>
<feature type="repeat" description="ANK" evidence="1">
    <location>
        <begin position="70"/>
        <end position="97"/>
    </location>
</feature>
<keyword evidence="2" id="KW-0472">Membrane</keyword>
<feature type="domain" description="PGG" evidence="3">
    <location>
        <begin position="341"/>
        <end position="378"/>
    </location>
</feature>